<evidence type="ECO:0000256" key="2">
    <source>
        <dbReference type="ARBA" id="ARBA00005992"/>
    </source>
</evidence>
<evidence type="ECO:0000313" key="11">
    <source>
        <dbReference type="EMBL" id="CUU44021.1"/>
    </source>
</evidence>
<dbReference type="InterPro" id="IPR005490">
    <property type="entry name" value="LD_TPept_cat_dom"/>
</dbReference>
<evidence type="ECO:0000256" key="8">
    <source>
        <dbReference type="SAM" id="MobiDB-lite"/>
    </source>
</evidence>
<evidence type="ECO:0000256" key="7">
    <source>
        <dbReference type="PROSITE-ProRule" id="PRU01373"/>
    </source>
</evidence>
<dbReference type="EMBL" id="LN907867">
    <property type="protein sequence ID" value="CUU44021.1"/>
    <property type="molecule type" value="Genomic_DNA"/>
</dbReference>
<keyword evidence="6 7" id="KW-0961">Cell wall biogenesis/degradation</keyword>
<dbReference type="GO" id="GO:0009252">
    <property type="term" value="P:peptidoglycan biosynthetic process"/>
    <property type="evidence" value="ECO:0007669"/>
    <property type="project" value="UniProtKB-KW"/>
</dbReference>
<dbReference type="PROSITE" id="PS51257">
    <property type="entry name" value="PROKAR_LIPOPROTEIN"/>
    <property type="match status" value="1"/>
</dbReference>
<feature type="region of interest" description="Disordered" evidence="8">
    <location>
        <begin position="348"/>
        <end position="482"/>
    </location>
</feature>
<feature type="compositionally biased region" description="Basic and acidic residues" evidence="8">
    <location>
        <begin position="363"/>
        <end position="374"/>
    </location>
</feature>
<comment type="similarity">
    <text evidence="2">Belongs to the YkuD family.</text>
</comment>
<protein>
    <recommendedName>
        <fullName evidence="10">L,D-TPase catalytic domain-containing protein</fullName>
    </recommendedName>
</protein>
<organism evidence="11 12">
    <name type="scientific">Blastochloris viridis</name>
    <name type="common">Rhodopseudomonas viridis</name>
    <dbReference type="NCBI Taxonomy" id="1079"/>
    <lineage>
        <taxon>Bacteria</taxon>
        <taxon>Pseudomonadati</taxon>
        <taxon>Pseudomonadota</taxon>
        <taxon>Alphaproteobacteria</taxon>
        <taxon>Hyphomicrobiales</taxon>
        <taxon>Blastochloridaceae</taxon>
        <taxon>Blastochloris</taxon>
    </lineage>
</organism>
<keyword evidence="3" id="KW-0808">Transferase</keyword>
<feature type="active site" description="Proton donor/acceptor" evidence="7">
    <location>
        <position position="162"/>
    </location>
</feature>
<dbReference type="STRING" id="1079.BVIR_284"/>
<feature type="compositionally biased region" description="Polar residues" evidence="8">
    <location>
        <begin position="464"/>
        <end position="475"/>
    </location>
</feature>
<evidence type="ECO:0000256" key="9">
    <source>
        <dbReference type="SAM" id="SignalP"/>
    </source>
</evidence>
<keyword evidence="9" id="KW-0732">Signal</keyword>
<dbReference type="SUPFAM" id="SSF141523">
    <property type="entry name" value="L,D-transpeptidase catalytic domain-like"/>
    <property type="match status" value="1"/>
</dbReference>
<feature type="signal peptide" evidence="9">
    <location>
        <begin position="1"/>
        <end position="28"/>
    </location>
</feature>
<dbReference type="PANTHER" id="PTHR36699:SF1">
    <property type="entry name" value="L,D-TRANSPEPTIDASE YAFK-RELATED"/>
    <property type="match status" value="1"/>
</dbReference>
<keyword evidence="4 7" id="KW-0133">Cell shape</keyword>
<dbReference type="RefSeq" id="WP_236823653.1">
    <property type="nucleotide sequence ID" value="NZ_AP014854.2"/>
</dbReference>
<feature type="domain" description="L,D-TPase catalytic" evidence="10">
    <location>
        <begin position="70"/>
        <end position="201"/>
    </location>
</feature>
<keyword evidence="12" id="KW-1185">Reference proteome</keyword>
<dbReference type="PROSITE" id="PS52029">
    <property type="entry name" value="LD_TPASE"/>
    <property type="match status" value="1"/>
</dbReference>
<evidence type="ECO:0000256" key="6">
    <source>
        <dbReference type="ARBA" id="ARBA00023316"/>
    </source>
</evidence>
<gene>
    <name evidence="11" type="ORF">BVIRIDIS_30500</name>
</gene>
<dbReference type="KEGG" id="bvr:BVIR_284"/>
<feature type="chain" id="PRO_5009791995" description="L,D-TPase catalytic domain-containing protein" evidence="9">
    <location>
        <begin position="29"/>
        <end position="508"/>
    </location>
</feature>
<proteinExistence type="inferred from homology"/>
<sequence>MTLSMKGLALNRPLSSRFLAAAFATAIAASVAGCVSDEVSSRLPSRAQQPLKPATLALLEEKGMSKSSPMVIRLFKQESELEVWKPTREGRYELFKSYPICRWSGELGPKVKEGDRQAPEGFYTIVPGLMNPRSSYYLAFNTGFPNAFDRAHGRSGGDLMVHGDCSSRGCYAMTDEQIAEIYTLGRESFEGGQRSFQVQAYPFRMTPENLAKHRSNPNMAFWRMLKEGNDQFLVSRKALKVDVCEKKYVFNATPVGGAKFDPVGLCPSYEVPQDIAAATAQKRAADDAKVAALLHDGVTPAPVKTGADGGMHPVFLAAVKGIGDPASGDVIRTEPYRLPGTIPAHVVPPREPSVAKAVQPDTLKPEKSQLESKPNEVAAASATGSGSWFNRLFGSGEDTTASTTASVQANHTESTQALASPPRAAAPQPPIRPTEKPASHSPSSGYALTSAPPPARPGAVPVTQPGSHTAQPTTQARPGAVADTAATAPAIGVIVGAAPVLGTSSFAR</sequence>
<dbReference type="GO" id="GO:0004180">
    <property type="term" value="F:carboxypeptidase activity"/>
    <property type="evidence" value="ECO:0007669"/>
    <property type="project" value="UniProtKB-ARBA"/>
</dbReference>
<dbReference type="GO" id="GO:0016740">
    <property type="term" value="F:transferase activity"/>
    <property type="evidence" value="ECO:0007669"/>
    <property type="project" value="UniProtKB-KW"/>
</dbReference>
<evidence type="ECO:0000256" key="3">
    <source>
        <dbReference type="ARBA" id="ARBA00022679"/>
    </source>
</evidence>
<dbReference type="Proteomes" id="UP000065734">
    <property type="component" value="Chromosome I"/>
</dbReference>
<feature type="compositionally biased region" description="Low complexity" evidence="8">
    <location>
        <begin position="417"/>
        <end position="426"/>
    </location>
</feature>
<dbReference type="GO" id="GO:0071555">
    <property type="term" value="P:cell wall organization"/>
    <property type="evidence" value="ECO:0007669"/>
    <property type="project" value="UniProtKB-UniRule"/>
</dbReference>
<feature type="active site" description="Nucleophile" evidence="7">
    <location>
        <position position="170"/>
    </location>
</feature>
<comment type="pathway">
    <text evidence="1 7">Cell wall biogenesis; peptidoglycan biosynthesis.</text>
</comment>
<accession>A0A0P0IMQ9</accession>
<dbReference type="InterPro" id="IPR038063">
    <property type="entry name" value="Transpep_catalytic_dom"/>
</dbReference>
<evidence type="ECO:0000259" key="10">
    <source>
        <dbReference type="PROSITE" id="PS52029"/>
    </source>
</evidence>
<name>A0A0P0IMQ9_BLAVI</name>
<evidence type="ECO:0000256" key="5">
    <source>
        <dbReference type="ARBA" id="ARBA00022984"/>
    </source>
</evidence>
<dbReference type="GO" id="GO:0008360">
    <property type="term" value="P:regulation of cell shape"/>
    <property type="evidence" value="ECO:0007669"/>
    <property type="project" value="UniProtKB-UniRule"/>
</dbReference>
<feature type="compositionally biased region" description="Polar residues" evidence="8">
    <location>
        <begin position="397"/>
        <end position="416"/>
    </location>
</feature>
<reference evidence="12" key="1">
    <citation type="journal article" date="2016" name="Genome Announc.">
        <title>Revised genome sequence of the purple photosynthetic bacterium Blastochloris viridis.</title>
        <authorList>
            <person name="Liu L.N."/>
            <person name="Faulkner M."/>
            <person name="Liu X."/>
            <person name="Huang F."/>
            <person name="Darby A.C."/>
            <person name="Hall N."/>
        </authorList>
    </citation>
    <scope>NUCLEOTIDE SEQUENCE [LARGE SCALE GENOMIC DNA]</scope>
    <source>
        <strain evidence="12">ATCC 19567 / DSM 133 / F</strain>
    </source>
</reference>
<dbReference type="PATRIC" id="fig|1079.6.peg.298"/>
<evidence type="ECO:0000313" key="12">
    <source>
        <dbReference type="Proteomes" id="UP000065734"/>
    </source>
</evidence>
<evidence type="ECO:0000256" key="4">
    <source>
        <dbReference type="ARBA" id="ARBA00022960"/>
    </source>
</evidence>
<dbReference type="AlphaFoldDB" id="A0A0P0IMQ9"/>
<keyword evidence="5 7" id="KW-0573">Peptidoglycan synthesis</keyword>
<dbReference type="PANTHER" id="PTHR36699">
    <property type="entry name" value="LD-TRANSPEPTIDASE"/>
    <property type="match status" value="1"/>
</dbReference>
<evidence type="ECO:0000256" key="1">
    <source>
        <dbReference type="ARBA" id="ARBA00004752"/>
    </source>
</evidence>